<name>A0A4V5ML16_9ACTN</name>
<dbReference type="GO" id="GO:0016491">
    <property type="term" value="F:oxidoreductase activity"/>
    <property type="evidence" value="ECO:0007669"/>
    <property type="project" value="InterPro"/>
</dbReference>
<dbReference type="Gene3D" id="3.50.50.60">
    <property type="entry name" value="FAD/NAD(P)-binding domain"/>
    <property type="match status" value="1"/>
</dbReference>
<feature type="region of interest" description="Disordered" evidence="1">
    <location>
        <begin position="119"/>
        <end position="171"/>
    </location>
</feature>
<comment type="caution">
    <text evidence="3">The sequence shown here is derived from an EMBL/GenBank/DDBJ whole genome shotgun (WGS) entry which is preliminary data.</text>
</comment>
<dbReference type="InterPro" id="IPR036188">
    <property type="entry name" value="FAD/NAD-bd_sf"/>
</dbReference>
<sequence length="446" mass="46877">MLRTSSTVDVVIVGAGVAGLAAARHLTGAGVSVTVLEAASRIGGRAATDEIDGFRLDRGGRPLVLSPAELRRTPGLGGLTLRPFAPGLMLHNGQRVQRISGARSTRGALAAARALSRAERRGDRWTDRRPEWRGDRRADRRTDRNGTRATPSTPADRPVGEALASRPTFPPRAHDTFLRPLLGALLCDPRLRGSSRCAAQALRAFAEGRLCLPAGGASAVPELLAAELPPGTVRTSVHAVSVSTTGVRTAEHGHIPCRAVLVATGARDAAELLPGLRVPSFHPVTVLHHTGGAGRGRGAPSRHTALILPADGPVAYTYVAGAVDPSRTPPGRSLITTTVLGAAAALPVSVLDKTVRPQLERIYGATTDDWRLLTAHHDPYAVPAMPAPHDPERPVRVLAGLYVCGDHRDISTLQGALHSGRRAARALLQDFGLPARPEPNTLRAAA</sequence>
<evidence type="ECO:0000256" key="1">
    <source>
        <dbReference type="SAM" id="MobiDB-lite"/>
    </source>
</evidence>
<dbReference type="Pfam" id="PF01593">
    <property type="entry name" value="Amino_oxidase"/>
    <property type="match status" value="1"/>
</dbReference>
<dbReference type="RefSeq" id="WP_136739203.1">
    <property type="nucleotide sequence ID" value="NZ_SUMB01000003.1"/>
</dbReference>
<dbReference type="SUPFAM" id="SSF51905">
    <property type="entry name" value="FAD/NAD(P)-binding domain"/>
    <property type="match status" value="1"/>
</dbReference>
<dbReference type="EMBL" id="SUMB01000003">
    <property type="protein sequence ID" value="TJZ55438.1"/>
    <property type="molecule type" value="Genomic_DNA"/>
</dbReference>
<proteinExistence type="predicted"/>
<reference evidence="3 4" key="1">
    <citation type="submission" date="2019-04" db="EMBL/GenBank/DDBJ databases">
        <title>Streptomyces piniterrae sp. nov., a heliquinomycin-producing actinomycete isolated from rhizosphere soil of Pinus yunnanensis.</title>
        <authorList>
            <person name="Zhuang X."/>
            <person name="Zhao J."/>
        </authorList>
    </citation>
    <scope>NUCLEOTIDE SEQUENCE [LARGE SCALE GENOMIC DNA]</scope>
    <source>
        <strain evidence="4">jys28</strain>
    </source>
</reference>
<feature type="compositionally biased region" description="Basic and acidic residues" evidence="1">
    <location>
        <begin position="119"/>
        <end position="146"/>
    </location>
</feature>
<organism evidence="3 4">
    <name type="scientific">Streptomyces piniterrae</name>
    <dbReference type="NCBI Taxonomy" id="2571125"/>
    <lineage>
        <taxon>Bacteria</taxon>
        <taxon>Bacillati</taxon>
        <taxon>Actinomycetota</taxon>
        <taxon>Actinomycetes</taxon>
        <taxon>Kitasatosporales</taxon>
        <taxon>Streptomycetaceae</taxon>
        <taxon>Streptomyces</taxon>
    </lineage>
</organism>
<dbReference type="Proteomes" id="UP000308697">
    <property type="component" value="Unassembled WGS sequence"/>
</dbReference>
<dbReference type="PANTHER" id="PTHR42841">
    <property type="entry name" value="AMINE OXIDASE"/>
    <property type="match status" value="1"/>
</dbReference>
<dbReference type="OrthoDB" id="9767561at2"/>
<accession>A0A4V5ML16</accession>
<gene>
    <name evidence="3" type="ORF">FCH28_08715</name>
</gene>
<feature type="domain" description="Amine oxidase" evidence="2">
    <location>
        <begin position="17"/>
        <end position="428"/>
    </location>
</feature>
<protein>
    <submittedName>
        <fullName evidence="3">FAD-dependent oxidoreductase</fullName>
    </submittedName>
</protein>
<evidence type="ECO:0000313" key="4">
    <source>
        <dbReference type="Proteomes" id="UP000308697"/>
    </source>
</evidence>
<evidence type="ECO:0000259" key="2">
    <source>
        <dbReference type="Pfam" id="PF01593"/>
    </source>
</evidence>
<dbReference type="PRINTS" id="PR00420">
    <property type="entry name" value="RNGMNOXGNASE"/>
</dbReference>
<keyword evidence="4" id="KW-1185">Reference proteome</keyword>
<dbReference type="InterPro" id="IPR002937">
    <property type="entry name" value="Amino_oxidase"/>
</dbReference>
<evidence type="ECO:0000313" key="3">
    <source>
        <dbReference type="EMBL" id="TJZ55438.1"/>
    </source>
</evidence>
<dbReference type="AlphaFoldDB" id="A0A4V5ML16"/>